<evidence type="ECO:0000313" key="3">
    <source>
        <dbReference type="Proteomes" id="UP001497623"/>
    </source>
</evidence>
<comment type="caution">
    <text evidence="2">The sequence shown here is derived from an EMBL/GenBank/DDBJ whole genome shotgun (WGS) entry which is preliminary data.</text>
</comment>
<evidence type="ECO:0000259" key="1">
    <source>
        <dbReference type="PROSITE" id="PS51029"/>
    </source>
</evidence>
<dbReference type="Pfam" id="PF10545">
    <property type="entry name" value="MADF_DNA_bdg"/>
    <property type="match status" value="1"/>
</dbReference>
<feature type="non-terminal residue" evidence="2">
    <location>
        <position position="1"/>
    </location>
</feature>
<protein>
    <recommendedName>
        <fullName evidence="1">MADF domain-containing protein</fullName>
    </recommendedName>
</protein>
<dbReference type="EMBL" id="CAXKWB010054913">
    <property type="protein sequence ID" value="CAL4176309.1"/>
    <property type="molecule type" value="Genomic_DNA"/>
</dbReference>
<reference evidence="2 3" key="1">
    <citation type="submission" date="2024-05" db="EMBL/GenBank/DDBJ databases">
        <authorList>
            <person name="Wallberg A."/>
        </authorList>
    </citation>
    <scope>NUCLEOTIDE SEQUENCE [LARGE SCALE GENOMIC DNA]</scope>
</reference>
<gene>
    <name evidence="2" type="ORF">MNOR_LOCUS34775</name>
</gene>
<name>A0AAV2S998_MEGNR</name>
<dbReference type="PROSITE" id="PS51029">
    <property type="entry name" value="MADF"/>
    <property type="match status" value="1"/>
</dbReference>
<sequence length="136" mass="15870">AHTLEFIELYRQLPSTWKVKSKIYGDRNVKALAYEQLVKKWRELYPDATRDTVTRRINGLRCNYRKEMKKVELSMRSGASAEKVYKPLLYYYKEISFLYDSEVQAEGISSMDMEEAQTTDDIVAAISNPQPDSDNQ</sequence>
<proteinExistence type="predicted"/>
<dbReference type="InterPro" id="IPR006578">
    <property type="entry name" value="MADF-dom"/>
</dbReference>
<dbReference type="SMART" id="SM00595">
    <property type="entry name" value="MADF"/>
    <property type="match status" value="1"/>
</dbReference>
<dbReference type="Proteomes" id="UP001497623">
    <property type="component" value="Unassembled WGS sequence"/>
</dbReference>
<organism evidence="2 3">
    <name type="scientific">Meganyctiphanes norvegica</name>
    <name type="common">Northern krill</name>
    <name type="synonym">Thysanopoda norvegica</name>
    <dbReference type="NCBI Taxonomy" id="48144"/>
    <lineage>
        <taxon>Eukaryota</taxon>
        <taxon>Metazoa</taxon>
        <taxon>Ecdysozoa</taxon>
        <taxon>Arthropoda</taxon>
        <taxon>Crustacea</taxon>
        <taxon>Multicrustacea</taxon>
        <taxon>Malacostraca</taxon>
        <taxon>Eumalacostraca</taxon>
        <taxon>Eucarida</taxon>
        <taxon>Euphausiacea</taxon>
        <taxon>Euphausiidae</taxon>
        <taxon>Meganyctiphanes</taxon>
    </lineage>
</organism>
<keyword evidence="3" id="KW-1185">Reference proteome</keyword>
<dbReference type="PANTHER" id="PTHR21505:SF8">
    <property type="entry name" value="DPT-YFP REPRESSOR BY OVEREXPRESSION, ISOFORM D-RELATED"/>
    <property type="match status" value="1"/>
</dbReference>
<dbReference type="PANTHER" id="PTHR21505">
    <property type="entry name" value="MADF DOMAIN-CONTAINING PROTEIN-RELATED"/>
    <property type="match status" value="1"/>
</dbReference>
<evidence type="ECO:0000313" key="2">
    <source>
        <dbReference type="EMBL" id="CAL4176309.1"/>
    </source>
</evidence>
<feature type="non-terminal residue" evidence="2">
    <location>
        <position position="136"/>
    </location>
</feature>
<feature type="domain" description="MADF" evidence="1">
    <location>
        <begin position="5"/>
        <end position="103"/>
    </location>
</feature>
<accession>A0AAV2S998</accession>
<dbReference type="AlphaFoldDB" id="A0AAV2S998"/>